<reference evidence="14 16" key="2">
    <citation type="journal article" date="2019" name="Plant Biotechnol. J.">
        <title>The red bayberry genome and genetic basis of sex determination.</title>
        <authorList>
            <person name="Jia H.M."/>
            <person name="Jia H.J."/>
            <person name="Cai Q.L."/>
            <person name="Wang Y."/>
            <person name="Zhao H.B."/>
            <person name="Yang W.F."/>
            <person name="Wang G.Y."/>
            <person name="Li Y.H."/>
            <person name="Zhan D.L."/>
            <person name="Shen Y.T."/>
            <person name="Niu Q.F."/>
            <person name="Chang L."/>
            <person name="Qiu J."/>
            <person name="Zhao L."/>
            <person name="Xie H.B."/>
            <person name="Fu W.Y."/>
            <person name="Jin J."/>
            <person name="Li X.W."/>
            <person name="Jiao Y."/>
            <person name="Zhou C.C."/>
            <person name="Tu T."/>
            <person name="Chai C.Y."/>
            <person name="Gao J.L."/>
            <person name="Fan L.J."/>
            <person name="van de Weg E."/>
            <person name="Wang J.Y."/>
            <person name="Gao Z.S."/>
        </authorList>
    </citation>
    <scope>NUCLEOTIDE SEQUENCE [LARGE SCALE GENOMIC DNA]</scope>
    <source>
        <tissue evidence="14">Leaves</tissue>
    </source>
</reference>
<evidence type="ECO:0000256" key="7">
    <source>
        <dbReference type="ARBA" id="ARBA00023180"/>
    </source>
</evidence>
<feature type="disulfide bond" evidence="9">
    <location>
        <begin position="114"/>
        <end position="120"/>
    </location>
</feature>
<evidence type="ECO:0000259" key="12">
    <source>
        <dbReference type="PROSITE" id="PS50015"/>
    </source>
</evidence>
<gene>
    <name evidence="14" type="ORF">CJ030_MR7G014323</name>
    <name evidence="15" type="ORF">CJ030_MR7G014351</name>
</gene>
<dbReference type="PROSITE" id="PS00141">
    <property type="entry name" value="ASP_PROTEASE"/>
    <property type="match status" value="2"/>
</dbReference>
<dbReference type="PANTHER" id="PTHR47966">
    <property type="entry name" value="BETA-SITE APP-CLEAVING ENZYME, ISOFORM A-RELATED"/>
    <property type="match status" value="1"/>
</dbReference>
<evidence type="ECO:0000256" key="1">
    <source>
        <dbReference type="ARBA" id="ARBA00007447"/>
    </source>
</evidence>
<evidence type="ECO:0000256" key="3">
    <source>
        <dbReference type="ARBA" id="ARBA00022750"/>
    </source>
</evidence>
<feature type="chain" id="PRO_5036163148" evidence="11">
    <location>
        <begin position="22"/>
        <end position="464"/>
    </location>
</feature>
<dbReference type="Pfam" id="PF03489">
    <property type="entry name" value="SapB_2"/>
    <property type="match status" value="1"/>
</dbReference>
<evidence type="ECO:0000256" key="5">
    <source>
        <dbReference type="ARBA" id="ARBA00023145"/>
    </source>
</evidence>
<dbReference type="GO" id="GO:0004190">
    <property type="term" value="F:aspartic-type endopeptidase activity"/>
    <property type="evidence" value="ECO:0007669"/>
    <property type="project" value="UniProtKB-KW"/>
</dbReference>
<evidence type="ECO:0000313" key="15">
    <source>
        <dbReference type="EMBL" id="KAB1206206.1"/>
    </source>
</evidence>
<dbReference type="InterPro" id="IPR021109">
    <property type="entry name" value="Peptidase_aspartic_dom_sf"/>
</dbReference>
<dbReference type="InterPro" id="IPR033121">
    <property type="entry name" value="PEPTIDASE_A1"/>
</dbReference>
<dbReference type="Gene3D" id="1.10.225.10">
    <property type="entry name" value="Saposin-like"/>
    <property type="match status" value="1"/>
</dbReference>
<dbReference type="Pfam" id="PF05184">
    <property type="entry name" value="SapB_1"/>
    <property type="match status" value="1"/>
</dbReference>
<dbReference type="InterPro" id="IPR008138">
    <property type="entry name" value="SapB_2"/>
</dbReference>
<dbReference type="Gene3D" id="2.40.70.10">
    <property type="entry name" value="Acid Proteases"/>
    <property type="match status" value="3"/>
</dbReference>
<dbReference type="EMBL" id="RXIC02000025">
    <property type="protein sequence ID" value="KAB1206206.1"/>
    <property type="molecule type" value="Genomic_DNA"/>
</dbReference>
<reference evidence="14" key="1">
    <citation type="submission" date="2018-07" db="EMBL/GenBank/DDBJ databases">
        <authorList>
            <person name="Gao Z.-S."/>
            <person name="Jia H.-M."/>
            <person name="Jia H.-J."/>
            <person name="Cai Q.-L."/>
            <person name="Wang Y."/>
            <person name="Zhao H.-B."/>
        </authorList>
    </citation>
    <scope>NUCLEOTIDE SEQUENCE</scope>
    <source>
        <tissue evidence="14">Leaves</tissue>
    </source>
</reference>
<comment type="similarity">
    <text evidence="1 10">Belongs to the peptidase A1 family.</text>
</comment>
<dbReference type="InterPro" id="IPR007856">
    <property type="entry name" value="SapB_1"/>
</dbReference>
<evidence type="ECO:0000256" key="4">
    <source>
        <dbReference type="ARBA" id="ARBA00022801"/>
    </source>
</evidence>
<dbReference type="PROSITE" id="PS51767">
    <property type="entry name" value="PEPTIDASE_A1"/>
    <property type="match status" value="1"/>
</dbReference>
<evidence type="ECO:0000256" key="10">
    <source>
        <dbReference type="RuleBase" id="RU000454"/>
    </source>
</evidence>
<evidence type="ECO:0000256" key="8">
    <source>
        <dbReference type="PIRSR" id="PIRSR601461-1"/>
    </source>
</evidence>
<feature type="domain" description="Peptidase A1" evidence="13">
    <location>
        <begin position="83"/>
        <end position="461"/>
    </location>
</feature>
<keyword evidence="7" id="KW-0325">Glycoprotein</keyword>
<keyword evidence="5" id="KW-0865">Zymogen</keyword>
<feature type="active site" evidence="8">
    <location>
        <position position="101"/>
    </location>
</feature>
<evidence type="ECO:0000256" key="6">
    <source>
        <dbReference type="ARBA" id="ARBA00023157"/>
    </source>
</evidence>
<evidence type="ECO:0000313" key="14">
    <source>
        <dbReference type="EMBL" id="KAB1206178.1"/>
    </source>
</evidence>
<dbReference type="Pfam" id="PF00026">
    <property type="entry name" value="Asp"/>
    <property type="match status" value="2"/>
</dbReference>
<dbReference type="Proteomes" id="UP000516437">
    <property type="component" value="Chromosome 7"/>
</dbReference>
<feature type="signal peptide" evidence="11">
    <location>
        <begin position="1"/>
        <end position="21"/>
    </location>
</feature>
<keyword evidence="2 10" id="KW-0645">Protease</keyword>
<dbReference type="PROSITE" id="PS50015">
    <property type="entry name" value="SAP_B"/>
    <property type="match status" value="1"/>
</dbReference>
<dbReference type="InterPro" id="IPR001461">
    <property type="entry name" value="Aspartic_peptidase_A1"/>
</dbReference>
<dbReference type="EMBL" id="RXIC02000025">
    <property type="protein sequence ID" value="KAB1206178.1"/>
    <property type="molecule type" value="Genomic_DNA"/>
</dbReference>
<organism evidence="14 16">
    <name type="scientific">Morella rubra</name>
    <name type="common">Chinese bayberry</name>
    <dbReference type="NCBI Taxonomy" id="262757"/>
    <lineage>
        <taxon>Eukaryota</taxon>
        <taxon>Viridiplantae</taxon>
        <taxon>Streptophyta</taxon>
        <taxon>Embryophyta</taxon>
        <taxon>Tracheophyta</taxon>
        <taxon>Spermatophyta</taxon>
        <taxon>Magnoliopsida</taxon>
        <taxon>eudicotyledons</taxon>
        <taxon>Gunneridae</taxon>
        <taxon>Pentapetalae</taxon>
        <taxon>rosids</taxon>
        <taxon>fabids</taxon>
        <taxon>Fagales</taxon>
        <taxon>Myricaceae</taxon>
        <taxon>Morella</taxon>
    </lineage>
</organism>
<dbReference type="AlphaFoldDB" id="A0A6A1V2E4"/>
<keyword evidence="16" id="KW-1185">Reference proteome</keyword>
<dbReference type="GO" id="GO:0006629">
    <property type="term" value="P:lipid metabolic process"/>
    <property type="evidence" value="ECO:0007669"/>
    <property type="project" value="InterPro"/>
</dbReference>
<dbReference type="InterPro" id="IPR001969">
    <property type="entry name" value="Aspartic_peptidase_AS"/>
</dbReference>
<dbReference type="FunFam" id="2.40.70.10:FF:000115">
    <property type="entry name" value="Lysosomal aspartic protease"/>
    <property type="match status" value="2"/>
</dbReference>
<keyword evidence="6 9" id="KW-1015">Disulfide bond</keyword>
<dbReference type="InterPro" id="IPR008139">
    <property type="entry name" value="SaposinB_dom"/>
</dbReference>
<name>A0A6A1V2E4_9ROSI</name>
<keyword evidence="4 10" id="KW-0378">Hydrolase</keyword>
<feature type="active site" evidence="8">
    <location>
        <position position="340"/>
    </location>
</feature>
<comment type="caution">
    <text evidence="14">The sequence shown here is derived from an EMBL/GenBank/DDBJ whole genome shotgun (WGS) entry which is preliminary data.</text>
</comment>
<dbReference type="FunFam" id="2.40.70.10:FF:000044">
    <property type="entry name" value="Lysosomal aspartic protease"/>
    <property type="match status" value="1"/>
</dbReference>
<dbReference type="GO" id="GO:0006508">
    <property type="term" value="P:proteolysis"/>
    <property type="evidence" value="ECO:0007669"/>
    <property type="project" value="UniProtKB-KW"/>
</dbReference>
<dbReference type="PANTHER" id="PTHR47966:SF20">
    <property type="entry name" value="ASPARTIC PROTEINASE-LIKE"/>
    <property type="match status" value="1"/>
</dbReference>
<evidence type="ECO:0000256" key="11">
    <source>
        <dbReference type="SAM" id="SignalP"/>
    </source>
</evidence>
<feature type="domain" description="Saposin B-type" evidence="12">
    <location>
        <begin position="277"/>
        <end position="317"/>
    </location>
</feature>
<evidence type="ECO:0000259" key="13">
    <source>
        <dbReference type="PROSITE" id="PS51767"/>
    </source>
</evidence>
<reference evidence="14" key="3">
    <citation type="submission" date="2019-09" db="EMBL/GenBank/DDBJ databases">
        <authorList>
            <person name="Gao Z."/>
        </authorList>
    </citation>
    <scope>NUCLEOTIDE SEQUENCE</scope>
    <source>
        <tissue evidence="14">Leaves</tissue>
    </source>
</reference>
<accession>A0A6A1V2E4</accession>
<evidence type="ECO:0000313" key="16">
    <source>
        <dbReference type="Proteomes" id="UP000516437"/>
    </source>
</evidence>
<dbReference type="InterPro" id="IPR011001">
    <property type="entry name" value="Saposin-like"/>
</dbReference>
<protein>
    <submittedName>
        <fullName evidence="14">Aspartic proteinase</fullName>
    </submittedName>
</protein>
<dbReference type="OrthoDB" id="771136at2759"/>
<evidence type="ECO:0000256" key="2">
    <source>
        <dbReference type="ARBA" id="ARBA00022670"/>
    </source>
</evidence>
<dbReference type="SUPFAM" id="SSF50630">
    <property type="entry name" value="Acid proteases"/>
    <property type="match status" value="1"/>
</dbReference>
<keyword evidence="3 10" id="KW-0064">Aspartyl protease</keyword>
<dbReference type="PRINTS" id="PR00792">
    <property type="entry name" value="PEPSIN"/>
</dbReference>
<proteinExistence type="inferred from homology"/>
<keyword evidence="11" id="KW-0732">Signal</keyword>
<dbReference type="SUPFAM" id="SSF47862">
    <property type="entry name" value="Saposin"/>
    <property type="match status" value="1"/>
</dbReference>
<evidence type="ECO:0000256" key="9">
    <source>
        <dbReference type="PIRSR" id="PIRSR601461-2"/>
    </source>
</evidence>
<sequence>MGIKCLLLLICFWALSGSVSTTSSDGLVRISLKKRPLDLKNINAARITSREVLHPRGLSSTDSNFDDLQSNIVYLKNYLDTQYYGEIGIGTPEQIFTVVFDTGSSNLWVPSSRCIFSIACYIHSKYRARLSRTYSKIGIHCKIPYGSGSISGFFSQDNLKVGDFIIKDQVGYNMVEQRHLSQQIFSLWLNRDPTSQLGGEIVFGGIDWRRFRGDHTYIPLTQQDYWQIKVGDILIGNNSTGLCEYGCAAIVDSGTSLLAGPTAVVAQINHAIGAAGVMSLECKTVVSKYGNMIWEYLIEGIRPDVVCVDIGLCLHNISQFVSAGISSIVQNGTREGSSVDESASCTFCEMIVFWIQVQLKQQKTKEKLCERLPNPMGKSFIDCDNIAAMPYISFTIGNKSFPLSPEQYTLRVEESCTTVCLSGFVGLDVPPPQGPLWVLGDIFLGAYHTIFDFGNLRVGFANAA</sequence>